<dbReference type="Proteomes" id="UP001165120">
    <property type="component" value="Unassembled WGS sequence"/>
</dbReference>
<accession>A0A9W6WDT8</accession>
<dbReference type="PANTHER" id="PTHR47978">
    <property type="match status" value="1"/>
</dbReference>
<dbReference type="GO" id="GO:0003924">
    <property type="term" value="F:GTPase activity"/>
    <property type="evidence" value="ECO:0007669"/>
    <property type="project" value="InterPro"/>
</dbReference>
<organism evidence="3 4">
    <name type="scientific">Candida boidinii</name>
    <name type="common">Yeast</name>
    <dbReference type="NCBI Taxonomy" id="5477"/>
    <lineage>
        <taxon>Eukaryota</taxon>
        <taxon>Fungi</taxon>
        <taxon>Dikarya</taxon>
        <taxon>Ascomycota</taxon>
        <taxon>Saccharomycotina</taxon>
        <taxon>Pichiomycetes</taxon>
        <taxon>Pichiales</taxon>
        <taxon>Pichiaceae</taxon>
        <taxon>Ogataea</taxon>
        <taxon>Ogataea/Candida clade</taxon>
    </lineage>
</organism>
<dbReference type="EMBL" id="BSXN01004604">
    <property type="protein sequence ID" value="GME81541.1"/>
    <property type="molecule type" value="Genomic_DNA"/>
</dbReference>
<keyword evidence="4" id="KW-1185">Reference proteome</keyword>
<sequence>MYYRNSNVAIVVFDMNEISSFKRAKSWILELKNYMEDTYTNSDTDLNSSNVNTTTTASSTSSSSNSKLMILLIGNKCDLLDDQENYISPFETEINDFLNLNKNYHFIKTSAKTKMGVDSIFDYIVKNIDENIFTDLDNDNNNNLLSSNNKSLKKSKKSLIDLRFGGSNITDSNYSSCQC</sequence>
<evidence type="ECO:0000313" key="3">
    <source>
        <dbReference type="EMBL" id="GME81541.1"/>
    </source>
</evidence>
<dbReference type="Pfam" id="PF00071">
    <property type="entry name" value="Ras"/>
    <property type="match status" value="2"/>
</dbReference>
<comment type="caution">
    <text evidence="3">The sequence shown here is derived from an EMBL/GenBank/DDBJ whole genome shotgun (WGS) entry which is preliminary data.</text>
</comment>
<dbReference type="InterPro" id="IPR001806">
    <property type="entry name" value="Small_GTPase"/>
</dbReference>
<dbReference type="AlphaFoldDB" id="A0A9W6WDT8"/>
<dbReference type="PROSITE" id="PS51419">
    <property type="entry name" value="RAB"/>
    <property type="match status" value="1"/>
</dbReference>
<dbReference type="GO" id="GO:0005525">
    <property type="term" value="F:GTP binding"/>
    <property type="evidence" value="ECO:0007669"/>
    <property type="project" value="InterPro"/>
</dbReference>
<evidence type="ECO:0000313" key="4">
    <source>
        <dbReference type="Proteomes" id="UP001165120"/>
    </source>
</evidence>
<feature type="region of interest" description="Disordered" evidence="2">
    <location>
        <begin position="43"/>
        <end position="62"/>
    </location>
</feature>
<keyword evidence="1" id="KW-0547">Nucleotide-binding</keyword>
<evidence type="ECO:0000256" key="2">
    <source>
        <dbReference type="SAM" id="MobiDB-lite"/>
    </source>
</evidence>
<dbReference type="InterPro" id="IPR027417">
    <property type="entry name" value="P-loop_NTPase"/>
</dbReference>
<evidence type="ECO:0000256" key="1">
    <source>
        <dbReference type="ARBA" id="ARBA00022741"/>
    </source>
</evidence>
<proteinExistence type="predicted"/>
<dbReference type="PRINTS" id="PR00449">
    <property type="entry name" value="RASTRNSFRMNG"/>
</dbReference>
<dbReference type="Gene3D" id="3.40.50.300">
    <property type="entry name" value="P-loop containing nucleotide triphosphate hydrolases"/>
    <property type="match status" value="1"/>
</dbReference>
<protein>
    <submittedName>
        <fullName evidence="3">Unnamed protein product</fullName>
    </submittedName>
</protein>
<dbReference type="SMART" id="SM00175">
    <property type="entry name" value="RAB"/>
    <property type="match status" value="1"/>
</dbReference>
<reference evidence="3" key="1">
    <citation type="submission" date="2023-04" db="EMBL/GenBank/DDBJ databases">
        <title>Candida boidinii NBRC 10035.</title>
        <authorList>
            <person name="Ichikawa N."/>
            <person name="Sato H."/>
            <person name="Tonouchi N."/>
        </authorList>
    </citation>
    <scope>NUCLEOTIDE SEQUENCE</scope>
    <source>
        <strain evidence="3">NBRC 10035</strain>
    </source>
</reference>
<dbReference type="SUPFAM" id="SSF52540">
    <property type="entry name" value="P-loop containing nucleoside triphosphate hydrolases"/>
    <property type="match status" value="1"/>
</dbReference>
<gene>
    <name evidence="3" type="ORF">Cboi02_000660700</name>
</gene>
<name>A0A9W6WDT8_CANBO</name>